<dbReference type="CDD" id="cd06460">
    <property type="entry name" value="M32_Taq"/>
    <property type="match status" value="1"/>
</dbReference>
<name>A0A0F3IWK8_9PROT</name>
<feature type="active site" description="Proton donor/acceptor" evidence="3">
    <location>
        <position position="264"/>
    </location>
</feature>
<dbReference type="Proteomes" id="UP000033774">
    <property type="component" value="Unassembled WGS sequence"/>
</dbReference>
<comment type="similarity">
    <text evidence="1">Belongs to the peptidase M32 family.</text>
</comment>
<dbReference type="GO" id="GO:0006508">
    <property type="term" value="P:proteolysis"/>
    <property type="evidence" value="ECO:0007669"/>
    <property type="project" value="UniProtKB-UniRule"/>
</dbReference>
<gene>
    <name evidence="4" type="ORF">VZ95_01505</name>
</gene>
<dbReference type="InterPro" id="IPR001333">
    <property type="entry name" value="Peptidase_M32_Taq"/>
</dbReference>
<comment type="function">
    <text evidence="1">Broad specificity carboxypetidase that releases amino acids sequentially from the C-terminus, including neutral, aromatic, polar and basic residues.</text>
</comment>
<dbReference type="OrthoDB" id="9772308at2"/>
<accession>A0A0F3IWK8</accession>
<keyword evidence="1" id="KW-0482">Metalloprotease</keyword>
<evidence type="ECO:0000256" key="3">
    <source>
        <dbReference type="PIRSR" id="PIRSR006615-2"/>
    </source>
</evidence>
<proteinExistence type="inferred from homology"/>
<comment type="caution">
    <text evidence="4">The sequence shown here is derived from an EMBL/GenBank/DDBJ whole genome shotgun (WGS) entry which is preliminary data.</text>
</comment>
<evidence type="ECO:0000256" key="2">
    <source>
        <dbReference type="PIRSR" id="PIRSR006615-1"/>
    </source>
</evidence>
<evidence type="ECO:0000256" key="1">
    <source>
        <dbReference type="PIRNR" id="PIRNR006615"/>
    </source>
</evidence>
<keyword evidence="1" id="KW-0378">Hydrolase</keyword>
<dbReference type="PRINTS" id="PR00998">
    <property type="entry name" value="CRBOXYPTASET"/>
</dbReference>
<keyword evidence="1 2" id="KW-0479">Metal-binding</keyword>
<dbReference type="SUPFAM" id="SSF55486">
    <property type="entry name" value="Metalloproteases ('zincins'), catalytic domain"/>
    <property type="match status" value="1"/>
</dbReference>
<keyword evidence="2" id="KW-0862">Zinc</keyword>
<keyword evidence="5" id="KW-1185">Reference proteome</keyword>
<evidence type="ECO:0000313" key="5">
    <source>
        <dbReference type="Proteomes" id="UP000033774"/>
    </source>
</evidence>
<dbReference type="GO" id="GO:0046872">
    <property type="term" value="F:metal ion binding"/>
    <property type="evidence" value="ECO:0007669"/>
    <property type="project" value="UniProtKB-KW"/>
</dbReference>
<feature type="binding site" evidence="2">
    <location>
        <position position="263"/>
    </location>
    <ligand>
        <name>Zn(2+)</name>
        <dbReference type="ChEBI" id="CHEBI:29105"/>
        <note>catalytic</note>
    </ligand>
</feature>
<dbReference type="EMBL" id="LAJY01000024">
    <property type="protein sequence ID" value="KJV10948.1"/>
    <property type="molecule type" value="Genomic_DNA"/>
</dbReference>
<dbReference type="PIRSF" id="PIRSF006615">
    <property type="entry name" value="Zn_crbxpep_Taq"/>
    <property type="match status" value="1"/>
</dbReference>
<keyword evidence="1" id="KW-0121">Carboxypeptidase</keyword>
<dbReference type="EC" id="3.4.17.19" evidence="1"/>
<dbReference type="PROSITE" id="PS52034">
    <property type="entry name" value="PEPTIDASE_M32"/>
    <property type="match status" value="1"/>
</dbReference>
<comment type="cofactor">
    <cofactor evidence="2">
        <name>Zn(2+)</name>
        <dbReference type="ChEBI" id="CHEBI:29105"/>
    </cofactor>
    <text evidence="2">Binds 1 zinc ion per subunit.</text>
</comment>
<dbReference type="PANTHER" id="PTHR34217">
    <property type="entry name" value="METAL-DEPENDENT CARBOXYPEPTIDASE"/>
    <property type="match status" value="1"/>
</dbReference>
<protein>
    <recommendedName>
        <fullName evidence="1">Metal-dependent carboxypeptidase</fullName>
        <ecNumber evidence="1">3.4.17.19</ecNumber>
    </recommendedName>
</protein>
<dbReference type="Gene3D" id="1.10.1370.30">
    <property type="match status" value="1"/>
</dbReference>
<comment type="catalytic activity">
    <reaction evidence="1">
        <text>Release of a C-terminal amino acid with broad specificity, except for -Pro.</text>
        <dbReference type="EC" id="3.4.17.19"/>
    </reaction>
</comment>
<evidence type="ECO:0000313" key="4">
    <source>
        <dbReference type="EMBL" id="KJV10948.1"/>
    </source>
</evidence>
<dbReference type="AlphaFoldDB" id="A0A0F3IWK8"/>
<dbReference type="Pfam" id="PF02074">
    <property type="entry name" value="Peptidase_M32"/>
    <property type="match status" value="1"/>
</dbReference>
<keyword evidence="1" id="KW-0645">Protease</keyword>
<organism evidence="4 5">
    <name type="scientific">Elstera litoralis</name>
    <dbReference type="NCBI Taxonomy" id="552518"/>
    <lineage>
        <taxon>Bacteria</taxon>
        <taxon>Pseudomonadati</taxon>
        <taxon>Pseudomonadota</taxon>
        <taxon>Alphaproteobacteria</taxon>
        <taxon>Rhodospirillales</taxon>
        <taxon>Rhodospirillaceae</taxon>
        <taxon>Elstera</taxon>
    </lineage>
</organism>
<dbReference type="PATRIC" id="fig|552518.3.peg.1419"/>
<sequence length="496" mass="53858">MTAQAAYKNLTDHFARIGALRAVAGILGWDAATMMPSGSAEARAEQQAALDVAIHEKLNDPRVQEWLATAEGASPEAKANLHEIRRDVVHATAVPADLVDAFARATSESEMTWRTARAENDFAALLPKLRVLLGLVRDMGQAKAEALGTSVYDALLDQFEPGGRSADIDVLFADLATFLPDLTENVLAAQARRPAPLDLPGPFPVATQKALGERLMRALGFDFNRGRLDVSHHPFCGGAPGDVRITTRYSEDSFFPAMMGVLHETGHALYEIGLPQHHRGQPIGYARGMSLHESQSLLVEMQVSRSQAFLTFATPLIREAFGGSGPAWSVENLRAHATRVARGLIRVNADEVTYPAHVILRYRLERALIDGSLDLADLPGAWRDGMQELVGITPPDDKDGCLQDIHWPAGLFGYFPTYTMGAMTAAQLYAAAQAAVPEIPDEIAKGNFAPLLGWLREKIHGIGSAQSTRDILIAATGSPLSVTSFRRHLEQRYLHA</sequence>
<feature type="binding site" evidence="2">
    <location>
        <position position="267"/>
    </location>
    <ligand>
        <name>Zn(2+)</name>
        <dbReference type="ChEBI" id="CHEBI:29105"/>
        <note>catalytic</note>
    </ligand>
</feature>
<feature type="binding site" evidence="2">
    <location>
        <position position="293"/>
    </location>
    <ligand>
        <name>Zn(2+)</name>
        <dbReference type="ChEBI" id="CHEBI:29105"/>
        <note>catalytic</note>
    </ligand>
</feature>
<dbReference type="RefSeq" id="WP_045774311.1">
    <property type="nucleotide sequence ID" value="NZ_LAJY01000024.1"/>
</dbReference>
<reference evidence="4 5" key="1">
    <citation type="submission" date="2015-03" db="EMBL/GenBank/DDBJ databases">
        <title>Draft genome sequence of Elstera litoralis.</title>
        <authorList>
            <person name="Rahalkar M.C."/>
            <person name="Dhakephalkar P.K."/>
            <person name="Pore S.D."/>
            <person name="Arora P."/>
            <person name="Kapse N.G."/>
            <person name="Pandit P.S."/>
        </authorList>
    </citation>
    <scope>NUCLEOTIDE SEQUENCE [LARGE SCALE GENOMIC DNA]</scope>
    <source>
        <strain evidence="4 5">Dia-1</strain>
    </source>
</reference>
<dbReference type="GO" id="GO:0004181">
    <property type="term" value="F:metallocarboxypeptidase activity"/>
    <property type="evidence" value="ECO:0007669"/>
    <property type="project" value="UniProtKB-UniRule"/>
</dbReference>
<dbReference type="PANTHER" id="PTHR34217:SF1">
    <property type="entry name" value="CARBOXYPEPTIDASE 1"/>
    <property type="match status" value="1"/>
</dbReference>